<name>A0A6C0C477_9ZZZZ</name>
<organism evidence="1">
    <name type="scientific">viral metagenome</name>
    <dbReference type="NCBI Taxonomy" id="1070528"/>
    <lineage>
        <taxon>unclassified sequences</taxon>
        <taxon>metagenomes</taxon>
        <taxon>organismal metagenomes</taxon>
    </lineage>
</organism>
<proteinExistence type="predicted"/>
<protein>
    <submittedName>
        <fullName evidence="1">Uncharacterized protein</fullName>
    </submittedName>
</protein>
<accession>A0A6C0C477</accession>
<evidence type="ECO:0000313" key="1">
    <source>
        <dbReference type="EMBL" id="QHS98458.1"/>
    </source>
</evidence>
<dbReference type="AlphaFoldDB" id="A0A6C0C477"/>
<reference evidence="1" key="1">
    <citation type="journal article" date="2020" name="Nature">
        <title>Giant virus diversity and host interactions through global metagenomics.</title>
        <authorList>
            <person name="Schulz F."/>
            <person name="Roux S."/>
            <person name="Paez-Espino D."/>
            <person name="Jungbluth S."/>
            <person name="Walsh D.A."/>
            <person name="Denef V.J."/>
            <person name="McMahon K.D."/>
            <person name="Konstantinidis K.T."/>
            <person name="Eloe-Fadrosh E.A."/>
            <person name="Kyrpides N.C."/>
            <person name="Woyke T."/>
        </authorList>
    </citation>
    <scope>NUCLEOTIDE SEQUENCE</scope>
    <source>
        <strain evidence="1">GVMAG-M-3300020185-18</strain>
    </source>
</reference>
<dbReference type="EMBL" id="MN739317">
    <property type="protein sequence ID" value="QHS98458.1"/>
    <property type="molecule type" value="Genomic_DNA"/>
</dbReference>
<sequence>MADKNDYTFMKSGHDNLVQPDNTQENIEYLVGTYAANAIQHASLYVKHCNRNVLTTEDIKRALIMETMCLKSRDMEAEIQKFKETFDEEAESSDEDEAVSFDSEEGEFTLSTCECPLCKCINTIYTRWDKFSPNSLIETILKKRIDEM</sequence>